<evidence type="ECO:0000313" key="3">
    <source>
        <dbReference type="Proteomes" id="UP000219564"/>
    </source>
</evidence>
<name>A0AAX2HDC2_9PSED</name>
<dbReference type="EMBL" id="OBKZ01000044">
    <property type="protein sequence ID" value="SOB54120.1"/>
    <property type="molecule type" value="Genomic_DNA"/>
</dbReference>
<sequence>MSGSDKKGQAFNSDKGVSGGGATFVIQDPDVSHFVMDATTGLISKQTLESGDLQVTIQTWGGAEPPVGETETFSLQYTQAGSDVWQLFQEHTHTGGVPWDPLVFTIPSTFLLDDQNEGPFDLRYMHVNSEGVPDYSNRVPILIDKVPPNAANPPKKMDFGTLTPPITEDTFFPNAYLEATIPAWTGEQVDVKVAFGWLKGELPEDPSTIDLIGPDDIPAGGGKVRIPKQHFIDAGDGLCCGGYVLIDKAGNLSRLSEYELMSVALDSLPDVSTDTPTVTDLTGGELLRSDIKGDSVEVTVPYVTNGKETDGILVKWGTQEMSQPTPVAGNPQSGIKIAVPWTTLWQEYGSSTTGVKDVPVSYTVLRGVERFSSDVSTIQCNFSAPGPENPNPYPENPGLPKPTVVGDSGTDNALIDTDEDKPVKVKIKLADPVVNGDTYQVLWNGALIGAPRPVDTTAEQAGDTIDIELNDWDEIRSQGPSSQMPVAYQLTNANHSEPQVSKEKALVDISFLKFHLPPAIALHLNTNDRLTCLSLRWDENEKVYGVEFLIPPSDQLKAGDTVKVTWSAFQNVSSPVEQPGAKKEYAFTNISQEQADNGIVWLIEPYAIHVLPTWDKNTPIGVGVVTYTIDGKPVDTPVTTTEVSLSKGEGSCDIPPK</sequence>
<evidence type="ECO:0000313" key="2">
    <source>
        <dbReference type="EMBL" id="SOB54120.1"/>
    </source>
</evidence>
<dbReference type="AlphaFoldDB" id="A0AAX2HDC2"/>
<comment type="caution">
    <text evidence="2">The sequence shown here is derived from an EMBL/GenBank/DDBJ whole genome shotgun (WGS) entry which is preliminary data.</text>
</comment>
<feature type="region of interest" description="Disordered" evidence="1">
    <location>
        <begin position="381"/>
        <end position="417"/>
    </location>
</feature>
<proteinExistence type="predicted"/>
<gene>
    <name evidence="2" type="ORF">PLUA15_490062</name>
</gene>
<organism evidence="2 3">
    <name type="scientific">Pseudomonas lundensis</name>
    <dbReference type="NCBI Taxonomy" id="86185"/>
    <lineage>
        <taxon>Bacteria</taxon>
        <taxon>Pseudomonadati</taxon>
        <taxon>Pseudomonadota</taxon>
        <taxon>Gammaproteobacteria</taxon>
        <taxon>Pseudomonadales</taxon>
        <taxon>Pseudomonadaceae</taxon>
        <taxon>Pseudomonas</taxon>
    </lineage>
</organism>
<dbReference type="Proteomes" id="UP000219564">
    <property type="component" value="Unassembled WGS sequence"/>
</dbReference>
<protein>
    <submittedName>
        <fullName evidence="2">Uncharacterized protein</fullName>
    </submittedName>
</protein>
<evidence type="ECO:0000256" key="1">
    <source>
        <dbReference type="SAM" id="MobiDB-lite"/>
    </source>
</evidence>
<accession>A0AAX2HDC2</accession>
<feature type="compositionally biased region" description="Pro residues" evidence="1">
    <location>
        <begin position="387"/>
        <end position="400"/>
    </location>
</feature>
<reference evidence="2 3" key="1">
    <citation type="submission" date="2017-08" db="EMBL/GenBank/DDBJ databases">
        <authorList>
            <person name="Chaillou S."/>
        </authorList>
    </citation>
    <scope>NUCLEOTIDE SEQUENCE [LARGE SCALE GENOMIC DNA]</scope>
    <source>
        <strain evidence="2 3">MFPA15A1205</strain>
    </source>
</reference>